<dbReference type="NCBIfam" id="TIGR00707">
    <property type="entry name" value="argD"/>
    <property type="match status" value="1"/>
</dbReference>
<dbReference type="CDD" id="cd00610">
    <property type="entry name" value="OAT_like"/>
    <property type="match status" value="1"/>
</dbReference>
<dbReference type="SUPFAM" id="SSF53383">
    <property type="entry name" value="PLP-dependent transferases"/>
    <property type="match status" value="1"/>
</dbReference>
<feature type="modified residue" description="N6-(pyridoxal phosphate)lysine" evidence="5">
    <location>
        <position position="250"/>
    </location>
</feature>
<dbReference type="NCBIfam" id="NF002797">
    <property type="entry name" value="PRK02936.1"/>
    <property type="match status" value="1"/>
</dbReference>
<dbReference type="InterPro" id="IPR015421">
    <property type="entry name" value="PyrdxlP-dep_Trfase_major"/>
</dbReference>
<dbReference type="GO" id="GO:0005737">
    <property type="term" value="C:cytoplasm"/>
    <property type="evidence" value="ECO:0007669"/>
    <property type="project" value="UniProtKB-SubCell"/>
</dbReference>
<sequence>MYWNDGNERREYCMTSHLFQTYGRRTIEFVKGTGTKVIDNNGKEYLDFTSGIGVCNLGHCHPTVLKGVQEQLDDIWHISNLFTNSLQEEVASLLTENRALDYVFFCNSGAEANEAALKLARKHTGKSLVVTCQQSFHGRTFGTMSATGQDKVKEGFGPLLPSFLHIPFNDIKALEEVMNEEVAAVMVEVVQGEGGVIPADLSFLKEIETLCNKFGSLFIIDEVQTGIGRTGTLFAYEQVGIEPDIVTVAKALGNGIPVGAMIGGKELGTSFTAGSHGSTFGGNYIAMAAAKEVLQVSKKPSFLKEVQEKGEYVLEKLQEELQHVECIRNIRGKGLMIGIECKHEVASFIEQLENEGLLVLQAGPNVIRLLPPLIVTNEELEQAVYIIKKVVCTKNVSII</sequence>
<dbReference type="InterPro" id="IPR049704">
    <property type="entry name" value="Aminotrans_3_PPA_site"/>
</dbReference>
<keyword evidence="5" id="KW-0055">Arginine biosynthesis</keyword>
<comment type="subunit">
    <text evidence="5">Homodimer.</text>
</comment>
<dbReference type="Pfam" id="PF00202">
    <property type="entry name" value="Aminotran_3"/>
    <property type="match status" value="1"/>
</dbReference>
<protein>
    <recommendedName>
        <fullName evidence="5">Acetylornithine aminotransferase</fullName>
        <shortName evidence="5">ACOAT</shortName>
        <ecNumber evidence="5">2.6.1.11</ecNumber>
    </recommendedName>
</protein>
<dbReference type="PROSITE" id="PS00600">
    <property type="entry name" value="AA_TRANSFER_CLASS_3"/>
    <property type="match status" value="1"/>
</dbReference>
<dbReference type="InterPro" id="IPR015422">
    <property type="entry name" value="PyrdxlP-dep_Trfase_small"/>
</dbReference>
<dbReference type="AlphaFoldDB" id="A0A9W3SEN5"/>
<comment type="cofactor">
    <cofactor evidence="5">
        <name>pyridoxal 5'-phosphate</name>
        <dbReference type="ChEBI" id="CHEBI:597326"/>
    </cofactor>
    <text evidence="5">Binds 1 pyridoxal phosphate per subunit.</text>
</comment>
<dbReference type="Gene3D" id="3.40.640.10">
    <property type="entry name" value="Type I PLP-dependent aspartate aminotransferase-like (Major domain)"/>
    <property type="match status" value="1"/>
</dbReference>
<dbReference type="PANTHER" id="PTHR11986">
    <property type="entry name" value="AMINOTRANSFERASE CLASS III"/>
    <property type="match status" value="1"/>
</dbReference>
<evidence type="ECO:0000256" key="3">
    <source>
        <dbReference type="ARBA" id="ARBA00022679"/>
    </source>
</evidence>
<keyword evidence="3 5" id="KW-0808">Transferase</keyword>
<dbReference type="GO" id="GO:0006526">
    <property type="term" value="P:L-arginine biosynthetic process"/>
    <property type="evidence" value="ECO:0007669"/>
    <property type="project" value="UniProtKB-UniRule"/>
</dbReference>
<dbReference type="GO" id="GO:0030170">
    <property type="term" value="F:pyridoxal phosphate binding"/>
    <property type="evidence" value="ECO:0007669"/>
    <property type="project" value="InterPro"/>
</dbReference>
<dbReference type="PIRSF" id="PIRSF000521">
    <property type="entry name" value="Transaminase_4ab_Lys_Orn"/>
    <property type="match status" value="1"/>
</dbReference>
<accession>A0A9W3SEN5</accession>
<comment type="catalytic activity">
    <reaction evidence="5">
        <text>N(2)-acetyl-L-ornithine + 2-oxoglutarate = N-acetyl-L-glutamate 5-semialdehyde + L-glutamate</text>
        <dbReference type="Rhea" id="RHEA:18049"/>
        <dbReference type="ChEBI" id="CHEBI:16810"/>
        <dbReference type="ChEBI" id="CHEBI:29123"/>
        <dbReference type="ChEBI" id="CHEBI:29985"/>
        <dbReference type="ChEBI" id="CHEBI:57805"/>
        <dbReference type="EC" id="2.6.1.11"/>
    </reaction>
</comment>
<evidence type="ECO:0000256" key="2">
    <source>
        <dbReference type="ARBA" id="ARBA00022605"/>
    </source>
</evidence>
<comment type="pathway">
    <text evidence="5">Amino-acid biosynthesis; L-arginine biosynthesis; N(2)-acetyl-L-ornithine from L-glutamate: step 4/4.</text>
</comment>
<organism evidence="6 7">
    <name type="scientific">Bacillus thuringiensis</name>
    <dbReference type="NCBI Taxonomy" id="1428"/>
    <lineage>
        <taxon>Bacteria</taxon>
        <taxon>Bacillati</taxon>
        <taxon>Bacillota</taxon>
        <taxon>Bacilli</taxon>
        <taxon>Bacillales</taxon>
        <taxon>Bacillaceae</taxon>
        <taxon>Bacillus</taxon>
        <taxon>Bacillus cereus group</taxon>
    </lineage>
</organism>
<comment type="similarity">
    <text evidence="5">Belongs to the class-III pyridoxal-phosphate-dependent aminotransferase family. ArgD subfamily.</text>
</comment>
<keyword evidence="2 5" id="KW-0028">Amino-acid biosynthesis</keyword>
<proteinExistence type="inferred from homology"/>
<dbReference type="FunFam" id="3.40.640.10:FF:000004">
    <property type="entry name" value="Acetylornithine aminotransferase"/>
    <property type="match status" value="1"/>
</dbReference>
<keyword evidence="5" id="KW-0963">Cytoplasm</keyword>
<evidence type="ECO:0000256" key="1">
    <source>
        <dbReference type="ARBA" id="ARBA00022576"/>
    </source>
</evidence>
<evidence type="ECO:0000313" key="7">
    <source>
        <dbReference type="Proteomes" id="UP000092743"/>
    </source>
</evidence>
<feature type="binding site" evidence="5">
    <location>
        <begin position="221"/>
        <end position="224"/>
    </location>
    <ligand>
        <name>pyridoxal 5'-phosphate</name>
        <dbReference type="ChEBI" id="CHEBI:597326"/>
    </ligand>
</feature>
<comment type="subcellular location">
    <subcellularLocation>
        <location evidence="5">Cytoplasm</location>
    </subcellularLocation>
</comment>
<dbReference type="Gene3D" id="3.90.1150.10">
    <property type="entry name" value="Aspartate Aminotransferase, domain 1"/>
    <property type="match status" value="1"/>
</dbReference>
<dbReference type="InterPro" id="IPR004636">
    <property type="entry name" value="AcOrn/SuccOrn_fam"/>
</dbReference>
<evidence type="ECO:0000256" key="5">
    <source>
        <dbReference type="HAMAP-Rule" id="MF_01107"/>
    </source>
</evidence>
<dbReference type="NCBIfam" id="NF002325">
    <property type="entry name" value="PRK01278.1"/>
    <property type="match status" value="1"/>
</dbReference>
<keyword evidence="1 5" id="KW-0032">Aminotransferase</keyword>
<dbReference type="HAMAP" id="MF_01107">
    <property type="entry name" value="ArgD_aminotrans_3"/>
    <property type="match status" value="1"/>
</dbReference>
<comment type="miscellaneous">
    <text evidence="5">May also have succinyldiaminopimelate aminotransferase activity, thus carrying out the corresponding step in lysine biosynthesis.</text>
</comment>
<dbReference type="InterPro" id="IPR005814">
    <property type="entry name" value="Aminotrans_3"/>
</dbReference>
<reference evidence="6 7" key="1">
    <citation type="submission" date="2016-04" db="EMBL/GenBank/DDBJ databases">
        <title>High quality genome of the nematocidal Bacillus thuringiensis MYBT18246.</title>
        <authorList>
            <person name="Hollensteiner J."/>
            <person name="Poehlein A."/>
            <person name="Sproeer C."/>
            <person name="Bunk B."/>
            <person name="Rosenstiel P."/>
            <person name="Schulenburg H."/>
            <person name="Liesegang H."/>
        </authorList>
    </citation>
    <scope>NUCLEOTIDE SEQUENCE [LARGE SCALE GENOMIC DNA]</scope>
    <source>
        <strain evidence="6 7">MYBT18246</strain>
    </source>
</reference>
<gene>
    <name evidence="6" type="primary">argD2</name>
    <name evidence="5" type="synonym">argD</name>
    <name evidence="6" type="ORF">BT246_46640</name>
</gene>
<feature type="binding site" evidence="5">
    <location>
        <position position="136"/>
    </location>
    <ligand>
        <name>pyridoxal 5'-phosphate</name>
        <dbReference type="ChEBI" id="CHEBI:597326"/>
    </ligand>
</feature>
<feature type="binding site" evidence="5">
    <location>
        <begin position="109"/>
        <end position="110"/>
    </location>
    <ligand>
        <name>pyridoxal 5'-phosphate</name>
        <dbReference type="ChEBI" id="CHEBI:597326"/>
    </ligand>
</feature>
<dbReference type="InterPro" id="IPR015424">
    <property type="entry name" value="PyrdxlP-dep_Trfase"/>
</dbReference>
<dbReference type="GO" id="GO:0003992">
    <property type="term" value="F:N2-acetyl-L-ornithine:2-oxoglutarate 5-aminotransferase activity"/>
    <property type="evidence" value="ECO:0007669"/>
    <property type="project" value="UniProtKB-UniRule"/>
</dbReference>
<name>A0A9W3SEN5_BACTU</name>
<dbReference type="Proteomes" id="UP000092743">
    <property type="component" value="Chromosome"/>
</dbReference>
<dbReference type="InterPro" id="IPR050103">
    <property type="entry name" value="Class-III_PLP-dep_AT"/>
</dbReference>
<feature type="binding site" evidence="5">
    <location>
        <position position="139"/>
    </location>
    <ligand>
        <name>N(2)-acetyl-L-ornithine</name>
        <dbReference type="ChEBI" id="CHEBI:57805"/>
    </ligand>
</feature>
<evidence type="ECO:0000256" key="4">
    <source>
        <dbReference type="ARBA" id="ARBA00022898"/>
    </source>
</evidence>
<keyword evidence="4 5" id="KW-0663">Pyridoxal phosphate</keyword>
<dbReference type="EMBL" id="CP015350">
    <property type="protein sequence ID" value="ANS50001.1"/>
    <property type="molecule type" value="Genomic_DNA"/>
</dbReference>
<dbReference type="EC" id="2.6.1.11" evidence="5"/>
<dbReference type="GO" id="GO:0042802">
    <property type="term" value="F:identical protein binding"/>
    <property type="evidence" value="ECO:0007669"/>
    <property type="project" value="TreeGrafter"/>
</dbReference>
<dbReference type="PANTHER" id="PTHR11986:SF79">
    <property type="entry name" value="ACETYLORNITHINE AMINOTRANSFERASE, MITOCHONDRIAL"/>
    <property type="match status" value="1"/>
</dbReference>
<feature type="binding site" evidence="5">
    <location>
        <position position="278"/>
    </location>
    <ligand>
        <name>N(2)-acetyl-L-ornithine</name>
        <dbReference type="ChEBI" id="CHEBI:57805"/>
    </ligand>
</feature>
<evidence type="ECO:0000313" key="6">
    <source>
        <dbReference type="EMBL" id="ANS50001.1"/>
    </source>
</evidence>
<feature type="binding site" evidence="5">
    <location>
        <position position="279"/>
    </location>
    <ligand>
        <name>pyridoxal 5'-phosphate</name>
        <dbReference type="ChEBI" id="CHEBI:597326"/>
    </ligand>
</feature>